<dbReference type="AlphaFoldDB" id="A0A926NAW4"/>
<evidence type="ECO:0000313" key="2">
    <source>
        <dbReference type="Proteomes" id="UP000661691"/>
    </source>
</evidence>
<dbReference type="InterPro" id="IPR025619">
    <property type="entry name" value="YlzJ"/>
</dbReference>
<comment type="caution">
    <text evidence="1">The sequence shown here is derived from an EMBL/GenBank/DDBJ whole genome shotgun (WGS) entry which is preliminary data.</text>
</comment>
<dbReference type="Proteomes" id="UP000661691">
    <property type="component" value="Unassembled WGS sequence"/>
</dbReference>
<proteinExistence type="predicted"/>
<sequence>MIYYTALPEELIFSNLNEEAPPLKEIEVDGIQMVVQMENETEASIVRLISGDPNHYLDQRLQPGNKIQFTAKL</sequence>
<dbReference type="RefSeq" id="WP_191142573.1">
    <property type="nucleotide sequence ID" value="NZ_JACXAH010000026.1"/>
</dbReference>
<gene>
    <name evidence="1" type="ORF">IC620_14220</name>
</gene>
<organism evidence="1 2">
    <name type="scientific">Polycladospora coralii</name>
    <dbReference type="NCBI Taxonomy" id="2771432"/>
    <lineage>
        <taxon>Bacteria</taxon>
        <taxon>Bacillati</taxon>
        <taxon>Bacillota</taxon>
        <taxon>Bacilli</taxon>
        <taxon>Bacillales</taxon>
        <taxon>Thermoactinomycetaceae</taxon>
        <taxon>Polycladospora</taxon>
    </lineage>
</organism>
<protein>
    <submittedName>
        <fullName evidence="1">YlzJ-like family protein</fullName>
    </submittedName>
</protein>
<accession>A0A926NAW4</accession>
<reference evidence="1" key="1">
    <citation type="submission" date="2020-09" db="EMBL/GenBank/DDBJ databases">
        <title>A novel bacterium of genus Hazenella, isolated from South China Sea.</title>
        <authorList>
            <person name="Huang H."/>
            <person name="Mo K."/>
            <person name="Hu Y."/>
        </authorList>
    </citation>
    <scope>NUCLEOTIDE SEQUENCE</scope>
    <source>
        <strain evidence="1">IB182357</strain>
    </source>
</reference>
<dbReference type="Pfam" id="PF14035">
    <property type="entry name" value="YlzJ"/>
    <property type="match status" value="1"/>
</dbReference>
<evidence type="ECO:0000313" key="1">
    <source>
        <dbReference type="EMBL" id="MBD1373506.1"/>
    </source>
</evidence>
<dbReference type="EMBL" id="JACXAH010000026">
    <property type="protein sequence ID" value="MBD1373506.1"/>
    <property type="molecule type" value="Genomic_DNA"/>
</dbReference>
<keyword evidence="2" id="KW-1185">Reference proteome</keyword>
<name>A0A926NAW4_9BACL</name>